<keyword evidence="3" id="KW-1185">Reference proteome</keyword>
<evidence type="ECO:0000259" key="1">
    <source>
        <dbReference type="Pfam" id="PF25559"/>
    </source>
</evidence>
<dbReference type="EMBL" id="CP011367">
    <property type="protein sequence ID" value="AKJ95658.1"/>
    <property type="molecule type" value="Genomic_DNA"/>
</dbReference>
<dbReference type="Proteomes" id="UP000064201">
    <property type="component" value="Chromosome"/>
</dbReference>
<dbReference type="InterPro" id="IPR057691">
    <property type="entry name" value="DUF7931"/>
</dbReference>
<dbReference type="STRING" id="106634.TVD_09945"/>
<dbReference type="PATRIC" id="fig|106634.4.peg.2038"/>
<dbReference type="KEGG" id="tvr:TVD_09945"/>
<feature type="domain" description="DUF7931" evidence="1">
    <location>
        <begin position="12"/>
        <end position="158"/>
    </location>
</feature>
<dbReference type="AlphaFoldDB" id="A0A0G3G382"/>
<dbReference type="RefSeq" id="WP_047251523.1">
    <property type="nucleotide sequence ID" value="NZ_CP011367.1"/>
</dbReference>
<dbReference type="OrthoDB" id="6080223at2"/>
<organism evidence="2 3">
    <name type="scientific">Thioalkalivibrio versutus</name>
    <dbReference type="NCBI Taxonomy" id="106634"/>
    <lineage>
        <taxon>Bacteria</taxon>
        <taxon>Pseudomonadati</taxon>
        <taxon>Pseudomonadota</taxon>
        <taxon>Gammaproteobacteria</taxon>
        <taxon>Chromatiales</taxon>
        <taxon>Ectothiorhodospiraceae</taxon>
        <taxon>Thioalkalivibrio</taxon>
    </lineage>
</organism>
<reference evidence="2 3" key="1">
    <citation type="submission" date="2015-04" db="EMBL/GenBank/DDBJ databases">
        <title>Complete Sequence for the Genome of the Thioalkalivibrio versutus D301.</title>
        <authorList>
            <person name="Mu T."/>
            <person name="Zhou J."/>
            <person name="Xu X."/>
        </authorList>
    </citation>
    <scope>NUCLEOTIDE SEQUENCE [LARGE SCALE GENOMIC DNA]</scope>
    <source>
        <strain evidence="2 3">D301</strain>
    </source>
</reference>
<proteinExistence type="predicted"/>
<dbReference type="Pfam" id="PF25559">
    <property type="entry name" value="DUF7931"/>
    <property type="match status" value="1"/>
</dbReference>
<name>A0A0G3G382_9GAMM</name>
<sequence>MTTPERDPTLIDAEALLAELLAATRRRLWLHARVSLLAEIAGTDLGAEIAGIARRHRHTDIRLLVDDDFALKDQLPSLVESIKRLPSAVSVRRLEATEESPLTVTAMADHSGWMQLTQAGGRRVLRGDVEDRPGTQRAVQDFEAHWSLSDEAVELRRLLV</sequence>
<evidence type="ECO:0000313" key="2">
    <source>
        <dbReference type="EMBL" id="AKJ95658.1"/>
    </source>
</evidence>
<evidence type="ECO:0000313" key="3">
    <source>
        <dbReference type="Proteomes" id="UP000064201"/>
    </source>
</evidence>
<protein>
    <recommendedName>
        <fullName evidence="1">DUF7931 domain-containing protein</fullName>
    </recommendedName>
</protein>
<gene>
    <name evidence="2" type="ORF">TVD_09945</name>
</gene>
<accession>A0A0G3G382</accession>